<keyword evidence="2" id="KW-0489">Methyltransferase</keyword>
<dbReference type="GO" id="GO:0008757">
    <property type="term" value="F:S-adenosylmethionine-dependent methyltransferase activity"/>
    <property type="evidence" value="ECO:0007669"/>
    <property type="project" value="InterPro"/>
</dbReference>
<gene>
    <name evidence="2" type="ORF">J1792_32335</name>
</gene>
<dbReference type="Gene3D" id="3.40.50.150">
    <property type="entry name" value="Vaccinia Virus protein VP39"/>
    <property type="match status" value="1"/>
</dbReference>
<dbReference type="Proteomes" id="UP000664781">
    <property type="component" value="Unassembled WGS sequence"/>
</dbReference>
<keyword evidence="2" id="KW-0808">Transferase</keyword>
<sequence length="121" mass="13056">MCGSLVVELGCGSGHNLAHLVVHAGAVGIGVDHDPHKIDRARALYGHLDRLSFVRADAAEYLRNLPPHSVTACLSIFGAFSFSDPRPLLIASAATLRPGGLLLMTIRADDRHDRVTLLKRR</sequence>
<evidence type="ECO:0000259" key="1">
    <source>
        <dbReference type="Pfam" id="PF08241"/>
    </source>
</evidence>
<dbReference type="GO" id="GO:0032259">
    <property type="term" value="P:methylation"/>
    <property type="evidence" value="ECO:0007669"/>
    <property type="project" value="UniProtKB-KW"/>
</dbReference>
<proteinExistence type="predicted"/>
<dbReference type="InterPro" id="IPR013216">
    <property type="entry name" value="Methyltransf_11"/>
</dbReference>
<reference evidence="2" key="1">
    <citation type="submission" date="2021-03" db="EMBL/GenBank/DDBJ databases">
        <title>Streptomyces strains.</title>
        <authorList>
            <person name="Lund M.B."/>
            <person name="Toerring T."/>
        </authorList>
    </citation>
    <scope>NUCLEOTIDE SEQUENCE</scope>
    <source>
        <strain evidence="2">JCM 4242</strain>
    </source>
</reference>
<dbReference type="SUPFAM" id="SSF53335">
    <property type="entry name" value="S-adenosyl-L-methionine-dependent methyltransferases"/>
    <property type="match status" value="1"/>
</dbReference>
<dbReference type="CDD" id="cd02440">
    <property type="entry name" value="AdoMet_MTases"/>
    <property type="match status" value="1"/>
</dbReference>
<feature type="domain" description="Methyltransferase type 11" evidence="1">
    <location>
        <begin position="8"/>
        <end position="103"/>
    </location>
</feature>
<dbReference type="AlphaFoldDB" id="A0A939FTU2"/>
<evidence type="ECO:0000313" key="2">
    <source>
        <dbReference type="EMBL" id="MBO0657234.1"/>
    </source>
</evidence>
<dbReference type="Pfam" id="PF08241">
    <property type="entry name" value="Methyltransf_11"/>
    <property type="match status" value="1"/>
</dbReference>
<protein>
    <submittedName>
        <fullName evidence="2">Class I SAM-dependent methyltransferase</fullName>
    </submittedName>
</protein>
<name>A0A939FTU2_9ACTN</name>
<accession>A0A939FTU2</accession>
<evidence type="ECO:0000313" key="3">
    <source>
        <dbReference type="Proteomes" id="UP000664781"/>
    </source>
</evidence>
<comment type="caution">
    <text evidence="2">The sequence shown here is derived from an EMBL/GenBank/DDBJ whole genome shotgun (WGS) entry which is preliminary data.</text>
</comment>
<keyword evidence="3" id="KW-1185">Reference proteome</keyword>
<dbReference type="EMBL" id="JAFMOF010000007">
    <property type="protein sequence ID" value="MBO0657234.1"/>
    <property type="molecule type" value="Genomic_DNA"/>
</dbReference>
<dbReference type="RefSeq" id="WP_207248815.1">
    <property type="nucleotide sequence ID" value="NZ_JAFMOF010000007.1"/>
</dbReference>
<dbReference type="InterPro" id="IPR029063">
    <property type="entry name" value="SAM-dependent_MTases_sf"/>
</dbReference>
<organism evidence="2 3">
    <name type="scientific">Streptomyces triculaminicus</name>
    <dbReference type="NCBI Taxonomy" id="2816232"/>
    <lineage>
        <taxon>Bacteria</taxon>
        <taxon>Bacillati</taxon>
        <taxon>Actinomycetota</taxon>
        <taxon>Actinomycetes</taxon>
        <taxon>Kitasatosporales</taxon>
        <taxon>Streptomycetaceae</taxon>
        <taxon>Streptomyces</taxon>
    </lineage>
</organism>